<dbReference type="PIRSF" id="PIRSF036500">
    <property type="entry name" value="GMP_red_Firmic"/>
    <property type="match status" value="1"/>
</dbReference>
<organism evidence="6 7">
    <name type="scientific">Babesia gibsoni</name>
    <dbReference type="NCBI Taxonomy" id="33632"/>
    <lineage>
        <taxon>Eukaryota</taxon>
        <taxon>Sar</taxon>
        <taxon>Alveolata</taxon>
        <taxon>Apicomplexa</taxon>
        <taxon>Aconoidasida</taxon>
        <taxon>Piroplasmida</taxon>
        <taxon>Babesiidae</taxon>
        <taxon>Babesia</taxon>
    </lineage>
</organism>
<feature type="domain" description="IMP dehydrogenase/GMP reductase" evidence="5">
    <location>
        <begin position="3"/>
        <end position="314"/>
    </location>
</feature>
<proteinExistence type="predicted"/>
<evidence type="ECO:0000259" key="5">
    <source>
        <dbReference type="Pfam" id="PF00478"/>
    </source>
</evidence>
<dbReference type="GO" id="GO:0006163">
    <property type="term" value="P:purine nucleotide metabolic process"/>
    <property type="evidence" value="ECO:0007669"/>
    <property type="project" value="InterPro"/>
</dbReference>
<keyword evidence="3" id="KW-0521">NADP</keyword>
<dbReference type="GO" id="GO:0003920">
    <property type="term" value="F:GMP reductase activity"/>
    <property type="evidence" value="ECO:0007669"/>
    <property type="project" value="UniProtKB-EC"/>
</dbReference>
<evidence type="ECO:0000256" key="3">
    <source>
        <dbReference type="ARBA" id="ARBA00022857"/>
    </source>
</evidence>
<dbReference type="GO" id="GO:1902560">
    <property type="term" value="C:GMP reductase complex"/>
    <property type="evidence" value="ECO:0007669"/>
    <property type="project" value="InterPro"/>
</dbReference>
<dbReference type="SMART" id="SM01240">
    <property type="entry name" value="IMPDH"/>
    <property type="match status" value="1"/>
</dbReference>
<dbReference type="GO" id="GO:0005829">
    <property type="term" value="C:cytosol"/>
    <property type="evidence" value="ECO:0007669"/>
    <property type="project" value="TreeGrafter"/>
</dbReference>
<accession>A0AAD8PCG7</accession>
<reference evidence="6" key="1">
    <citation type="submission" date="2023-08" db="EMBL/GenBank/DDBJ databases">
        <title>Draft sequence of the Babesia gibsoni genome.</title>
        <authorList>
            <person name="Yamagishi J.Y."/>
            <person name="Xuan X.X."/>
        </authorList>
    </citation>
    <scope>NUCLEOTIDE SEQUENCE</scope>
    <source>
        <strain evidence="6">Azabu</strain>
    </source>
</reference>
<dbReference type="CDD" id="cd00381">
    <property type="entry name" value="IMPDH"/>
    <property type="match status" value="1"/>
</dbReference>
<gene>
    <name evidence="6" type="ORF">BgAZ_400680</name>
</gene>
<evidence type="ECO:0000313" key="7">
    <source>
        <dbReference type="Proteomes" id="UP001230268"/>
    </source>
</evidence>
<dbReference type="SUPFAM" id="SSF51412">
    <property type="entry name" value="Inosine monophosphate dehydrogenase (IMPDH)"/>
    <property type="match status" value="1"/>
</dbReference>
<dbReference type="PANTHER" id="PTHR43170:SF5">
    <property type="entry name" value="GMP REDUCTASE"/>
    <property type="match status" value="1"/>
</dbReference>
<evidence type="ECO:0000256" key="2">
    <source>
        <dbReference type="ARBA" id="ARBA00015800"/>
    </source>
</evidence>
<dbReference type="PANTHER" id="PTHR43170">
    <property type="entry name" value="GMP REDUCTASE"/>
    <property type="match status" value="1"/>
</dbReference>
<dbReference type="InterPro" id="IPR005994">
    <property type="entry name" value="GuaC_type_2"/>
</dbReference>
<keyword evidence="7" id="KW-1185">Reference proteome</keyword>
<dbReference type="InterPro" id="IPR001093">
    <property type="entry name" value="IMP_DH_GMPRt"/>
</dbReference>
<dbReference type="Gene3D" id="3.20.20.70">
    <property type="entry name" value="Aldolase class I"/>
    <property type="match status" value="1"/>
</dbReference>
<dbReference type="InterPro" id="IPR013785">
    <property type="entry name" value="Aldolase_TIM"/>
</dbReference>
<dbReference type="AlphaFoldDB" id="A0AAD8PCG7"/>
<dbReference type="NCBIfam" id="NF003966">
    <property type="entry name" value="PRK05458.1"/>
    <property type="match status" value="1"/>
</dbReference>
<dbReference type="EC" id="1.7.1.7" evidence="1"/>
<evidence type="ECO:0000256" key="4">
    <source>
        <dbReference type="ARBA" id="ARBA00023002"/>
    </source>
</evidence>
<dbReference type="InterPro" id="IPR050139">
    <property type="entry name" value="GMP_reductase"/>
</dbReference>
<keyword evidence="4" id="KW-0560">Oxidoreductase</keyword>
<protein>
    <recommendedName>
        <fullName evidence="2">GMP reductase</fullName>
        <ecNumber evidence="1">1.7.1.7</ecNumber>
    </recommendedName>
</protein>
<dbReference type="EMBL" id="JAVEPI010000004">
    <property type="protein sequence ID" value="KAK1442038.1"/>
    <property type="molecule type" value="Genomic_DNA"/>
</dbReference>
<evidence type="ECO:0000256" key="1">
    <source>
        <dbReference type="ARBA" id="ARBA00012678"/>
    </source>
</evidence>
<name>A0AAD8PCG7_BABGI</name>
<sequence length="320" mass="35316">MEGYNFDDIMLVPRKCILQSRADADTSCKLGNRTFKIPLMPSNMPAILDEKLAVEFAKRNYFYVMHRYNVDAIEFSRKMRSLGLFVSISIGVKQESLDLVDKLKAENLVPEYITVDIAHGHSEQMHRTLEHIRKVMGNDTFIIAGNVATPEGLQDLENWGADAVKVGIGPGYVCSTSIRTGFGTRKWQLAAIKNCAAAAKKTVIADGGCRQNSDIVKCIHGGADWVMSGYFYAGCTESPGKTIVKEDVVLKTYYGNASSENKQSNHRVEGISVHVPCRGSIFDKLEEIHQDLQSAISYAGGTKMNDVRNCDCVFVRGSDG</sequence>
<comment type="caution">
    <text evidence="6">The sequence shown here is derived from an EMBL/GenBank/DDBJ whole genome shotgun (WGS) entry which is preliminary data.</text>
</comment>
<dbReference type="Proteomes" id="UP001230268">
    <property type="component" value="Unassembled WGS sequence"/>
</dbReference>
<dbReference type="Pfam" id="PF00478">
    <property type="entry name" value="IMPDH"/>
    <property type="match status" value="1"/>
</dbReference>
<evidence type="ECO:0000313" key="6">
    <source>
        <dbReference type="EMBL" id="KAK1442038.1"/>
    </source>
</evidence>